<reference evidence="1 2" key="1">
    <citation type="journal article" date="2015" name="Genome Biol. Evol.">
        <title>Comparative Genomics of a Bacterivorous Green Alga Reveals Evolutionary Causalities and Consequences of Phago-Mixotrophic Mode of Nutrition.</title>
        <authorList>
            <person name="Burns J.A."/>
            <person name="Paasch A."/>
            <person name="Narechania A."/>
            <person name="Kim E."/>
        </authorList>
    </citation>
    <scope>NUCLEOTIDE SEQUENCE [LARGE SCALE GENOMIC DNA]</scope>
    <source>
        <strain evidence="1 2">PLY_AMNH</strain>
    </source>
</reference>
<evidence type="ECO:0000313" key="1">
    <source>
        <dbReference type="EMBL" id="KAK3259659.1"/>
    </source>
</evidence>
<accession>A0AAE0FH70</accession>
<sequence length="516" mass="54864">MAANGWTNRERYGDANTLFRADIQLSYLDLKLRAILEATISDSDVELTVSNLAGLPVLVRTGSEDNSVPPHWSRRMARLLSDVPGVDLVWSELAGKQHWWWDSKETNDGGAVFDRAVRNFYKAAVDAPVQADCHLGGHCREVPEEFQITSLNPATHHGRGGVRILQMRSRLQRAVVRVLLSAGAEDDAAAQHVEGSQLPALVLRTRNVARLGVQWRRLQGPLGDLRDLLLDATRVTPMLRGAPGTPRGSLGEDWLDLCLMEGSGPAAWAVCGPDNDLIRGVDTYGPARQVVQAPFAVVAGGGEAAGDDVAESAASAVMAAAVYMANGHFAAVETTAPVILDTMPLPSQARNTVLVGVGFGNQSSNAAASLNNAVARKVLAEWAGMAAAEGTRGAPPVAWTDGGLRLGPCLFSGPHIAVLTLGPYNLSSMESTADSSTCNAPEEPATRALAMLVMGASEEALAELVTFSFSSNQPLTRAPFTNMVPDFMVVHSERYRAQDGGESEVISDSAIENVSR</sequence>
<gene>
    <name evidence="1" type="ORF">CYMTET_31351</name>
</gene>
<dbReference type="SUPFAM" id="SSF53474">
    <property type="entry name" value="alpha/beta-Hydrolases"/>
    <property type="match status" value="1"/>
</dbReference>
<dbReference type="AlphaFoldDB" id="A0AAE0FH70"/>
<dbReference type="Gene3D" id="3.40.50.1820">
    <property type="entry name" value="alpha/beta hydrolase"/>
    <property type="match status" value="1"/>
</dbReference>
<keyword evidence="2" id="KW-1185">Reference proteome</keyword>
<name>A0AAE0FH70_9CHLO</name>
<evidence type="ECO:0000313" key="2">
    <source>
        <dbReference type="Proteomes" id="UP001190700"/>
    </source>
</evidence>
<proteinExistence type="predicted"/>
<protein>
    <recommendedName>
        <fullName evidence="3">Peptidase S9 prolyl oligopeptidase catalytic domain-containing protein</fullName>
    </recommendedName>
</protein>
<comment type="caution">
    <text evidence="1">The sequence shown here is derived from an EMBL/GenBank/DDBJ whole genome shotgun (WGS) entry which is preliminary data.</text>
</comment>
<dbReference type="Proteomes" id="UP001190700">
    <property type="component" value="Unassembled WGS sequence"/>
</dbReference>
<dbReference type="InterPro" id="IPR029058">
    <property type="entry name" value="AB_hydrolase_fold"/>
</dbReference>
<organism evidence="1 2">
    <name type="scientific">Cymbomonas tetramitiformis</name>
    <dbReference type="NCBI Taxonomy" id="36881"/>
    <lineage>
        <taxon>Eukaryota</taxon>
        <taxon>Viridiplantae</taxon>
        <taxon>Chlorophyta</taxon>
        <taxon>Pyramimonadophyceae</taxon>
        <taxon>Pyramimonadales</taxon>
        <taxon>Pyramimonadaceae</taxon>
        <taxon>Cymbomonas</taxon>
    </lineage>
</organism>
<dbReference type="EMBL" id="LGRX02018574">
    <property type="protein sequence ID" value="KAK3259659.1"/>
    <property type="molecule type" value="Genomic_DNA"/>
</dbReference>
<evidence type="ECO:0008006" key="3">
    <source>
        <dbReference type="Google" id="ProtNLM"/>
    </source>
</evidence>